<name>A0AB39AII1_9CAUD</name>
<organism evidence="1">
    <name type="scientific">Acinetobacter phage P919</name>
    <dbReference type="NCBI Taxonomy" id="3229763"/>
    <lineage>
        <taxon>Viruses</taxon>
        <taxon>Duplodnaviria</taxon>
        <taxon>Heunggongvirae</taxon>
        <taxon>Uroviricota</taxon>
        <taxon>Caudoviricetes</taxon>
        <taxon>Obolenskvirus</taxon>
    </lineage>
</organism>
<protein>
    <submittedName>
        <fullName evidence="1">Uncharacterized protein</fullName>
    </submittedName>
</protein>
<gene>
    <name evidence="1" type="ORF">P919_CDS0055</name>
</gene>
<sequence>MLLEPTLRLKSEIIVKHISVASYPDLTQSKLCLARHF</sequence>
<proteinExistence type="predicted"/>
<accession>A0AB39AII1</accession>
<dbReference type="EMBL" id="PP920682">
    <property type="protein sequence ID" value="XDG30610.1"/>
    <property type="molecule type" value="Genomic_DNA"/>
</dbReference>
<reference evidence="1" key="1">
    <citation type="submission" date="2024-06" db="EMBL/GenBank/DDBJ databases">
        <authorList>
            <person name="Zheng X."/>
            <person name="Zhang W."/>
        </authorList>
    </citation>
    <scope>NUCLEOTIDE SEQUENCE</scope>
</reference>
<evidence type="ECO:0000313" key="1">
    <source>
        <dbReference type="EMBL" id="XDG30610.1"/>
    </source>
</evidence>